<feature type="compositionally biased region" description="Acidic residues" evidence="1">
    <location>
        <begin position="376"/>
        <end position="387"/>
    </location>
</feature>
<evidence type="ECO:0000313" key="3">
    <source>
        <dbReference type="Proteomes" id="UP000521872"/>
    </source>
</evidence>
<evidence type="ECO:0000313" key="2">
    <source>
        <dbReference type="EMBL" id="KAF4616374.1"/>
    </source>
</evidence>
<feature type="compositionally biased region" description="Polar residues" evidence="1">
    <location>
        <begin position="621"/>
        <end position="630"/>
    </location>
</feature>
<name>A0A8H4QSX9_9AGAR</name>
<feature type="compositionally biased region" description="Polar residues" evidence="1">
    <location>
        <begin position="500"/>
        <end position="528"/>
    </location>
</feature>
<feature type="compositionally biased region" description="Polar residues" evidence="1">
    <location>
        <begin position="109"/>
        <end position="122"/>
    </location>
</feature>
<feature type="compositionally biased region" description="Basic residues" evidence="1">
    <location>
        <begin position="357"/>
        <end position="370"/>
    </location>
</feature>
<keyword evidence="3" id="KW-1185">Reference proteome</keyword>
<feature type="region of interest" description="Disordered" evidence="1">
    <location>
        <begin position="88"/>
        <end position="122"/>
    </location>
</feature>
<proteinExistence type="predicted"/>
<organism evidence="2 3">
    <name type="scientific">Agrocybe pediades</name>
    <dbReference type="NCBI Taxonomy" id="84607"/>
    <lineage>
        <taxon>Eukaryota</taxon>
        <taxon>Fungi</taxon>
        <taxon>Dikarya</taxon>
        <taxon>Basidiomycota</taxon>
        <taxon>Agaricomycotina</taxon>
        <taxon>Agaricomycetes</taxon>
        <taxon>Agaricomycetidae</taxon>
        <taxon>Agaricales</taxon>
        <taxon>Agaricineae</taxon>
        <taxon>Strophariaceae</taxon>
        <taxon>Agrocybe</taxon>
    </lineage>
</organism>
<feature type="compositionally biased region" description="Low complexity" evidence="1">
    <location>
        <begin position="631"/>
        <end position="642"/>
    </location>
</feature>
<feature type="region of interest" description="Disordered" evidence="1">
    <location>
        <begin position="919"/>
        <end position="964"/>
    </location>
</feature>
<accession>A0A8H4QSX9</accession>
<dbReference type="Proteomes" id="UP000521872">
    <property type="component" value="Unassembled WGS sequence"/>
</dbReference>
<sequence>MQESGTIEYPFENDAGGDKACSVRSCDFFVTDGSHSKMCETCRSRHRIYASTRRAKKKLEKAALASTTSTSVAHPDVSNAQALAHDHDVSEPISGPSGSWFSENLVPGNASSNTQLDPLPTSASNMNWHSSLDPHFFATTSSSALANALTLPEPRPILSETNRNTDEERVAVTTSSSQPQNTDDEPQRMCTVKGCKTTIPASYEYKMCPPCRTRYRTYGQTKRAKWKMEREAFDREMASLRTLEDERRQKEGLEPLARNPEALQQWETSVIDEQVPTPIVSVQLDETGEMIRSQSPMVAAGVYPATVGSIDTRHSVSPYTSFDDALPARMCSVSHCHRVLPGYYRFKRCEQHRLQNRHHSHLKRVRRKANKSIQGGEEDDNDDDSEGQESPSAEDQQVQNSETTTISSSFSLVTQDQPHDQIMYTCASEDCNSLLSPGVSWQTCEQCKQKAEFNTGQPLSHEHGIPGQESGDVPGAMDNSEPSPVPSLDADAEGELESLDGQTGVQEAQQINQEDSPGAAPNSTNDNLSCVNIETSQLLSTAAAKKQQATGADVDASKGPTFNSIVRQDRQSTRAIPDQQVAFSKFRVEMSPTEQPPTHSAQTQTVDHFFNGLEPQPTHSTLETFLANNPPSSTNATTANKTPAPPTYHADKASKILSVLTPIPIPSPTVPTSAPFVYKPPAKKSASAQPSRSKRKAKTSNQGGLPNEGSSVSAPVPAPPPQASSSKTTSELAKPPGPYGYPPSYPYVPYYLPPYALSPYQYASPPPAPSTSKRTSSKSKGKAQAPPPPSMPNFYPYPYPPPPYGYPLPHSGFPYVPPPMLGLNGSTPMNPLHPYAAHLPPNPPGAFPGYPFYPLPPPPPPASVLPSSSTPLPSLAPPPAVAPITTTFTPSISPDLPSRSGPMMNGELVFSVYGHAIADANSSHKPGPKKRQKVDDNTPMANQPQTQSQPGLNLRDAPAAAASVPMQPVTHLPPPPKIIDPPTVVPSTLPITLDAGDAHRPSTAVAVVAANESSSSLPGATPPALRPCTTKTCTRTIPAGVTGPICEKCKVRFKKHQAKMKQKFKLEPRRYIVGKSQMRTDPES</sequence>
<protein>
    <submittedName>
        <fullName evidence="2">Uncharacterized protein</fullName>
    </submittedName>
</protein>
<feature type="compositionally biased region" description="Polar residues" evidence="1">
    <location>
        <begin position="172"/>
        <end position="181"/>
    </location>
</feature>
<dbReference type="AlphaFoldDB" id="A0A8H4QSX9"/>
<feature type="region of interest" description="Disordered" evidence="1">
    <location>
        <begin position="357"/>
        <end position="413"/>
    </location>
</feature>
<feature type="region of interest" description="Disordered" evidence="1">
    <location>
        <begin position="675"/>
        <end position="736"/>
    </location>
</feature>
<feature type="region of interest" description="Disordered" evidence="1">
    <location>
        <begin position="764"/>
        <end position="791"/>
    </location>
</feature>
<reference evidence="2 3" key="1">
    <citation type="submission" date="2019-12" db="EMBL/GenBank/DDBJ databases">
        <authorList>
            <person name="Floudas D."/>
            <person name="Bentzer J."/>
            <person name="Ahren D."/>
            <person name="Johansson T."/>
            <person name="Persson P."/>
            <person name="Tunlid A."/>
        </authorList>
    </citation>
    <scope>NUCLEOTIDE SEQUENCE [LARGE SCALE GENOMIC DNA]</scope>
    <source>
        <strain evidence="2 3">CBS 102.39</strain>
    </source>
</reference>
<gene>
    <name evidence="2" type="ORF">D9613_008261</name>
</gene>
<feature type="region of interest" description="Disordered" evidence="1">
    <location>
        <begin position="457"/>
        <end position="528"/>
    </location>
</feature>
<evidence type="ECO:0000256" key="1">
    <source>
        <dbReference type="SAM" id="MobiDB-lite"/>
    </source>
</evidence>
<feature type="region of interest" description="Disordered" evidence="1">
    <location>
        <begin position="621"/>
        <end position="649"/>
    </location>
</feature>
<comment type="caution">
    <text evidence="2">The sequence shown here is derived from an EMBL/GenBank/DDBJ whole genome shotgun (WGS) entry which is preliminary data.</text>
</comment>
<feature type="region of interest" description="Disordered" evidence="1">
    <location>
        <begin position="154"/>
        <end position="187"/>
    </location>
</feature>
<feature type="compositionally biased region" description="Polar residues" evidence="1">
    <location>
        <begin position="939"/>
        <end position="951"/>
    </location>
</feature>
<feature type="compositionally biased region" description="Polar residues" evidence="1">
    <location>
        <begin position="391"/>
        <end position="413"/>
    </location>
</feature>
<dbReference type="EMBL" id="JAACJL010000031">
    <property type="protein sequence ID" value="KAF4616374.1"/>
    <property type="molecule type" value="Genomic_DNA"/>
</dbReference>